<comment type="caution">
    <text evidence="2">The sequence shown here is derived from an EMBL/GenBank/DDBJ whole genome shotgun (WGS) entry which is preliminary data.</text>
</comment>
<proteinExistence type="predicted"/>
<accession>A0AAW1LRM9</accession>
<dbReference type="PANTHER" id="PTHR31589">
    <property type="entry name" value="PROTEIN, PUTATIVE (DUF239)-RELATED-RELATED"/>
    <property type="match status" value="1"/>
</dbReference>
<feature type="domain" description="Neprosin PEP catalytic" evidence="1">
    <location>
        <begin position="1"/>
        <end position="176"/>
    </location>
</feature>
<keyword evidence="3" id="KW-1185">Reference proteome</keyword>
<dbReference type="EMBL" id="JBDFQZ010000004">
    <property type="protein sequence ID" value="KAK9735966.1"/>
    <property type="molecule type" value="Genomic_DNA"/>
</dbReference>
<evidence type="ECO:0000313" key="2">
    <source>
        <dbReference type="EMBL" id="KAK9735966.1"/>
    </source>
</evidence>
<sequence>MVNPNEFKDNEAHLYASFSVGGKGCINLDCSGFTPVSTDIPLGVASPKYSVKGGEVFGWNISIDRHNDDGNWWLSILSDQKHQIGYWPKGLFKNLAVVANQVEFGGEMNNPGGAIPLPSMGNGYFPEYNTQTSACFVHATVVDGSFNNVNSPDTEKFEDCNLRYTVLDGGFQDNPD</sequence>
<protein>
    <recommendedName>
        <fullName evidence="1">Neprosin PEP catalytic domain-containing protein</fullName>
    </recommendedName>
</protein>
<evidence type="ECO:0000259" key="1">
    <source>
        <dbReference type="PROSITE" id="PS52045"/>
    </source>
</evidence>
<dbReference type="AlphaFoldDB" id="A0AAW1LRM9"/>
<dbReference type="PANTHER" id="PTHR31589:SF223">
    <property type="entry name" value="PROTEIN, PUTATIVE (DUF239)-RELATED"/>
    <property type="match status" value="1"/>
</dbReference>
<dbReference type="InterPro" id="IPR053168">
    <property type="entry name" value="Glutamic_endopeptidase"/>
</dbReference>
<dbReference type="Pfam" id="PF03080">
    <property type="entry name" value="Neprosin"/>
    <property type="match status" value="1"/>
</dbReference>
<gene>
    <name evidence="2" type="ORF">RND81_04G241300</name>
</gene>
<evidence type="ECO:0000313" key="3">
    <source>
        <dbReference type="Proteomes" id="UP001443914"/>
    </source>
</evidence>
<dbReference type="PROSITE" id="PS52045">
    <property type="entry name" value="NEPROSIN_PEP_CD"/>
    <property type="match status" value="1"/>
</dbReference>
<dbReference type="InterPro" id="IPR004314">
    <property type="entry name" value="Neprosin"/>
</dbReference>
<organism evidence="2 3">
    <name type="scientific">Saponaria officinalis</name>
    <name type="common">Common soapwort</name>
    <name type="synonym">Lychnis saponaria</name>
    <dbReference type="NCBI Taxonomy" id="3572"/>
    <lineage>
        <taxon>Eukaryota</taxon>
        <taxon>Viridiplantae</taxon>
        <taxon>Streptophyta</taxon>
        <taxon>Embryophyta</taxon>
        <taxon>Tracheophyta</taxon>
        <taxon>Spermatophyta</taxon>
        <taxon>Magnoliopsida</taxon>
        <taxon>eudicotyledons</taxon>
        <taxon>Gunneridae</taxon>
        <taxon>Pentapetalae</taxon>
        <taxon>Caryophyllales</taxon>
        <taxon>Caryophyllaceae</taxon>
        <taxon>Caryophylleae</taxon>
        <taxon>Saponaria</taxon>
    </lineage>
</organism>
<name>A0AAW1LRM9_SAPOF</name>
<dbReference type="Proteomes" id="UP001443914">
    <property type="component" value="Unassembled WGS sequence"/>
</dbReference>
<reference evidence="2" key="1">
    <citation type="submission" date="2024-03" db="EMBL/GenBank/DDBJ databases">
        <title>WGS assembly of Saponaria officinalis var. Norfolk2.</title>
        <authorList>
            <person name="Jenkins J."/>
            <person name="Shu S."/>
            <person name="Grimwood J."/>
            <person name="Barry K."/>
            <person name="Goodstein D."/>
            <person name="Schmutz J."/>
            <person name="Leebens-Mack J."/>
            <person name="Osbourn A."/>
        </authorList>
    </citation>
    <scope>NUCLEOTIDE SEQUENCE [LARGE SCALE GENOMIC DNA]</scope>
    <source>
        <strain evidence="2">JIC</strain>
    </source>
</reference>